<keyword evidence="4 11" id="KW-1133">Transmembrane helix</keyword>
<evidence type="ECO:0000256" key="10">
    <source>
        <dbReference type="SAM" id="MobiDB-lite"/>
    </source>
</evidence>
<name>A0ABD0LVS0_9CAEN</name>
<feature type="compositionally biased region" description="Low complexity" evidence="10">
    <location>
        <begin position="420"/>
        <end position="449"/>
    </location>
</feature>
<keyword evidence="15" id="KW-1185">Reference proteome</keyword>
<feature type="compositionally biased region" description="Basic and acidic residues" evidence="10">
    <location>
        <begin position="509"/>
        <end position="518"/>
    </location>
</feature>
<keyword evidence="3 11" id="KW-0812">Transmembrane</keyword>
<feature type="transmembrane region" description="Helical" evidence="11">
    <location>
        <begin position="59"/>
        <end position="80"/>
    </location>
</feature>
<feature type="domain" description="G-protein coupled receptors family 1 profile" evidence="13">
    <location>
        <begin position="71"/>
        <end position="364"/>
    </location>
</feature>
<dbReference type="PROSITE" id="PS50262">
    <property type="entry name" value="G_PROTEIN_RECEP_F1_2"/>
    <property type="match status" value="1"/>
</dbReference>
<gene>
    <name evidence="14" type="ORF">BaRGS_00005693</name>
</gene>
<reference evidence="14 15" key="1">
    <citation type="journal article" date="2023" name="Sci. Data">
        <title>Genome assembly of the Korean intertidal mud-creeper Batillaria attramentaria.</title>
        <authorList>
            <person name="Patra A.K."/>
            <person name="Ho P.T."/>
            <person name="Jun S."/>
            <person name="Lee S.J."/>
            <person name="Kim Y."/>
            <person name="Won Y.J."/>
        </authorList>
    </citation>
    <scope>NUCLEOTIDE SEQUENCE [LARGE SCALE GENOMIC DNA]</scope>
    <source>
        <strain evidence="14">Wonlab-2016</strain>
    </source>
</reference>
<evidence type="ECO:0000256" key="9">
    <source>
        <dbReference type="ARBA" id="ARBA00023224"/>
    </source>
</evidence>
<dbReference type="SUPFAM" id="SSF81321">
    <property type="entry name" value="Family A G protein-coupled receptor-like"/>
    <property type="match status" value="1"/>
</dbReference>
<dbReference type="PANTHER" id="PTHR24246:SF27">
    <property type="entry name" value="ADENOSINE RECEPTOR, ISOFORM A"/>
    <property type="match status" value="1"/>
</dbReference>
<feature type="transmembrane region" description="Helical" evidence="11">
    <location>
        <begin position="344"/>
        <end position="366"/>
    </location>
</feature>
<feature type="transmembrane region" description="Helical" evidence="11">
    <location>
        <begin position="200"/>
        <end position="223"/>
    </location>
</feature>
<keyword evidence="12" id="KW-0732">Signal</keyword>
<accession>A0ABD0LVS0</accession>
<keyword evidence="2" id="KW-1003">Cell membrane</keyword>
<dbReference type="InterPro" id="IPR000276">
    <property type="entry name" value="GPCR_Rhodpsn"/>
</dbReference>
<comment type="subcellular location">
    <subcellularLocation>
        <location evidence="1">Cell membrane</location>
        <topology evidence="1">Multi-pass membrane protein</topology>
    </subcellularLocation>
</comment>
<keyword evidence="9" id="KW-0807">Transducer</keyword>
<keyword evidence="5" id="KW-0297">G-protein coupled receptor</keyword>
<dbReference type="InterPro" id="IPR017452">
    <property type="entry name" value="GPCR_Rhodpsn_7TM"/>
</dbReference>
<evidence type="ECO:0000256" key="12">
    <source>
        <dbReference type="SAM" id="SignalP"/>
    </source>
</evidence>
<organism evidence="14 15">
    <name type="scientific">Batillaria attramentaria</name>
    <dbReference type="NCBI Taxonomy" id="370345"/>
    <lineage>
        <taxon>Eukaryota</taxon>
        <taxon>Metazoa</taxon>
        <taxon>Spiralia</taxon>
        <taxon>Lophotrochozoa</taxon>
        <taxon>Mollusca</taxon>
        <taxon>Gastropoda</taxon>
        <taxon>Caenogastropoda</taxon>
        <taxon>Sorbeoconcha</taxon>
        <taxon>Cerithioidea</taxon>
        <taxon>Batillariidae</taxon>
        <taxon>Batillaria</taxon>
    </lineage>
</organism>
<dbReference type="Proteomes" id="UP001519460">
    <property type="component" value="Unassembled WGS sequence"/>
</dbReference>
<dbReference type="CDD" id="cd00637">
    <property type="entry name" value="7tm_classA_rhodopsin-like"/>
    <property type="match status" value="1"/>
</dbReference>
<dbReference type="EMBL" id="JACVVK020000022">
    <property type="protein sequence ID" value="KAK7503067.1"/>
    <property type="molecule type" value="Genomic_DNA"/>
</dbReference>
<evidence type="ECO:0000256" key="8">
    <source>
        <dbReference type="ARBA" id="ARBA00023180"/>
    </source>
</evidence>
<dbReference type="PANTHER" id="PTHR24246">
    <property type="entry name" value="OLFACTORY RECEPTOR AND ADENOSINE RECEPTOR"/>
    <property type="match status" value="1"/>
</dbReference>
<feature type="region of interest" description="Disordered" evidence="10">
    <location>
        <begin position="378"/>
        <end position="529"/>
    </location>
</feature>
<keyword evidence="6 11" id="KW-0472">Membrane</keyword>
<evidence type="ECO:0000256" key="2">
    <source>
        <dbReference type="ARBA" id="ARBA00022475"/>
    </source>
</evidence>
<evidence type="ECO:0000313" key="14">
    <source>
        <dbReference type="EMBL" id="KAK7503067.1"/>
    </source>
</evidence>
<comment type="caution">
    <text evidence="14">The sequence shown here is derived from an EMBL/GenBank/DDBJ whole genome shotgun (WGS) entry which is preliminary data.</text>
</comment>
<evidence type="ECO:0000256" key="3">
    <source>
        <dbReference type="ARBA" id="ARBA00022692"/>
    </source>
</evidence>
<feature type="signal peptide" evidence="12">
    <location>
        <begin position="1"/>
        <end position="20"/>
    </location>
</feature>
<dbReference type="GO" id="GO:0004930">
    <property type="term" value="F:G protein-coupled receptor activity"/>
    <property type="evidence" value="ECO:0007669"/>
    <property type="project" value="UniProtKB-KW"/>
</dbReference>
<evidence type="ECO:0000256" key="4">
    <source>
        <dbReference type="ARBA" id="ARBA00022989"/>
    </source>
</evidence>
<dbReference type="Gene3D" id="1.20.1070.10">
    <property type="entry name" value="Rhodopsin 7-helix transmembrane proteins"/>
    <property type="match status" value="1"/>
</dbReference>
<evidence type="ECO:0000256" key="11">
    <source>
        <dbReference type="SAM" id="Phobius"/>
    </source>
</evidence>
<evidence type="ECO:0000259" key="13">
    <source>
        <dbReference type="PROSITE" id="PS50262"/>
    </source>
</evidence>
<dbReference type="Pfam" id="PF00001">
    <property type="entry name" value="7tm_1"/>
    <property type="match status" value="1"/>
</dbReference>
<sequence length="529" mass="56885">MKEYVFILCVFNSALTATQTLTEPSASYNDNNFTTDATTATVVSPPEDMRTEHGIRSEVATLALGCPGALLNVAAVVVLLRHKDLTASFRVMMVSLATADLGLTLAAVFTSSVAIAWTWNPEAPEPYLDGQNSTTSDGDTSANGHPYTSYSSGCAVLTGSYHSLLACAATTTLAVSLDRSVAVFAPVLYKVLSLSKFKMVALVSFPWVIALVGMVTLPAVAIVSGSANAHMQTGWDHLSCWPLVAVEESVLTLQSILLLVSSVGVAVTHTVTLRKLTRRAILVLPVFGTRTSDSTSKERRQTRRNTLHAASQAFTFLVVHLPFALLLLWLVFAEVDRRAVAPEVWFLALSVLPLVNSIINPTLFFWRLVPTCMGHGPEAENPTDTVNPPSDKNPAPMASAGPSEHKRDLGYADQTRADPSLLTRSSLSKSESDTSRSSSHTSCHSGRTSQTKCVSSVRKNKVHPQNHNTHLPVVESSEADDQDRDSEKYVAVSTVAPSGVASRSPQARYDVKKGDSRADPGLLTRAPRE</sequence>
<feature type="transmembrane region" description="Helical" evidence="11">
    <location>
        <begin position="309"/>
        <end position="332"/>
    </location>
</feature>
<evidence type="ECO:0000313" key="15">
    <source>
        <dbReference type="Proteomes" id="UP001519460"/>
    </source>
</evidence>
<evidence type="ECO:0000256" key="5">
    <source>
        <dbReference type="ARBA" id="ARBA00023040"/>
    </source>
</evidence>
<evidence type="ECO:0000256" key="1">
    <source>
        <dbReference type="ARBA" id="ARBA00004651"/>
    </source>
</evidence>
<keyword evidence="8" id="KW-0325">Glycoprotein</keyword>
<dbReference type="GO" id="GO:0005886">
    <property type="term" value="C:plasma membrane"/>
    <property type="evidence" value="ECO:0007669"/>
    <property type="project" value="UniProtKB-SubCell"/>
</dbReference>
<proteinExistence type="predicted"/>
<evidence type="ECO:0000256" key="7">
    <source>
        <dbReference type="ARBA" id="ARBA00023170"/>
    </source>
</evidence>
<feature type="transmembrane region" description="Helical" evidence="11">
    <location>
        <begin position="251"/>
        <end position="271"/>
    </location>
</feature>
<evidence type="ECO:0000256" key="6">
    <source>
        <dbReference type="ARBA" id="ARBA00023136"/>
    </source>
</evidence>
<feature type="transmembrane region" description="Helical" evidence="11">
    <location>
        <begin position="92"/>
        <end position="119"/>
    </location>
</feature>
<protein>
    <recommendedName>
        <fullName evidence="13">G-protein coupled receptors family 1 profile domain-containing protein</fullName>
    </recommendedName>
</protein>
<feature type="chain" id="PRO_5044787475" description="G-protein coupled receptors family 1 profile domain-containing protein" evidence="12">
    <location>
        <begin position="21"/>
        <end position="529"/>
    </location>
</feature>
<keyword evidence="7" id="KW-0675">Receptor</keyword>
<dbReference type="AlphaFoldDB" id="A0ABD0LVS0"/>